<gene>
    <name evidence="14" type="ORF">BBRV_LOCUS46359</name>
</gene>
<dbReference type="Pfam" id="PF21090">
    <property type="entry name" value="P-loop_SecA"/>
    <property type="match status" value="1"/>
</dbReference>
<dbReference type="InterPro" id="IPR000185">
    <property type="entry name" value="SecA"/>
</dbReference>
<evidence type="ECO:0000259" key="13">
    <source>
        <dbReference type="PROSITE" id="PS51196"/>
    </source>
</evidence>
<reference evidence="14" key="1">
    <citation type="submission" date="2020-07" db="EMBL/GenBank/DDBJ databases">
        <authorList>
            <person name="Ferguson B K."/>
        </authorList>
    </citation>
    <scope>NUCLEOTIDE SEQUENCE</scope>
    <source>
        <strain evidence="14">L06</strain>
    </source>
</reference>
<dbReference type="PROSITE" id="PS51194">
    <property type="entry name" value="HELICASE_CTER"/>
    <property type="match status" value="1"/>
</dbReference>
<evidence type="ECO:0000256" key="2">
    <source>
        <dbReference type="ARBA" id="ARBA00022490"/>
    </source>
</evidence>
<keyword evidence="6" id="KW-1278">Translocase</keyword>
<dbReference type="SUPFAM" id="SSF81767">
    <property type="entry name" value="Pre-protein crosslinking domain of SecA"/>
    <property type="match status" value="1"/>
</dbReference>
<dbReference type="InterPro" id="IPR044722">
    <property type="entry name" value="SecA_SF2_C"/>
</dbReference>
<dbReference type="Gene3D" id="3.90.1440.10">
    <property type="entry name" value="SecA, preprotein cross-linking domain"/>
    <property type="match status" value="1"/>
</dbReference>
<dbReference type="GO" id="GO:0016020">
    <property type="term" value="C:membrane"/>
    <property type="evidence" value="ECO:0007669"/>
    <property type="project" value="InterPro"/>
</dbReference>
<dbReference type="InterPro" id="IPR014001">
    <property type="entry name" value="Helicase_ATP-bd"/>
</dbReference>
<accession>A0A6V7JEB5</accession>
<feature type="domain" description="Helicase ATP-binding" evidence="11">
    <location>
        <begin position="622"/>
        <end position="773"/>
    </location>
</feature>
<dbReference type="InterPro" id="IPR011130">
    <property type="entry name" value="SecA_preprotein_X-link_dom"/>
</dbReference>
<dbReference type="InterPro" id="IPR001650">
    <property type="entry name" value="Helicase_C-like"/>
</dbReference>
<keyword evidence="1" id="KW-0813">Transport</keyword>
<evidence type="ECO:0000259" key="12">
    <source>
        <dbReference type="PROSITE" id="PS51194"/>
    </source>
</evidence>
<feature type="coiled-coil region" evidence="9">
    <location>
        <begin position="1365"/>
        <end position="1405"/>
    </location>
</feature>
<evidence type="ECO:0000256" key="6">
    <source>
        <dbReference type="ARBA" id="ARBA00022967"/>
    </source>
</evidence>
<evidence type="ECO:0000256" key="10">
    <source>
        <dbReference type="SAM" id="MobiDB-lite"/>
    </source>
</evidence>
<dbReference type="PANTHER" id="PTHR30612:SF0">
    <property type="entry name" value="CHLOROPLAST PROTEIN-TRANSPORTING ATPASE"/>
    <property type="match status" value="1"/>
</dbReference>
<sequence length="2159" mass="249357">MDLLPGNTTYNENSASEVASIKLKKLSYHEIKSLDQSKRIADPDFQLLRHLKSLILPNSKMDINYLRDMKQSRLAFECATALTNDESYEYCQPYYKKVIRPLLTLLNENSLYYNSLEELDKYMGIGTLADTNAMLRTLALCLTESTVDLKIFNEFPPIIWRREMLLKALFSNDHSWNLTLVQRIIEKIDNKIDLLAKQNRCLKIENILEYLLSNQRFEKITIQLLIDILDFISKEDNNDIAKYITNTPIMILNHENEIQAVTLEWKSSLQIIFNNAKFDIIRDCCRDIEADAGQLLNDFLIHYSYEMIKYFVDLIRDIGNIEIMKVIKLLTFLDMTMTPPIEIEQFLYSLTSYNSIVWRCKFISFITLKIISNEFPEYGRLMNSQALEEESVSESSILLKLYQNIISPWLGGDKLTLSNTTYLKVDCKHKNNLLKSKKVHHLLNNLHEKLISFMAKITDENLPETINIMIKLIGNLDSEEKIGKLGNCLEILRDYNVEINEKEILDIFDRSSCKNIEQNVHEFVIKTELPGTHLKGRDELLRDLERLNNDVDISNILPILSEVDRMYNGSQKQWNSSVIFKWSFQRGRAAPLPEVLAVMKRAIHLTNRIEVRDIQLISLILMLDHNENRGRLSQINTGEGKTIVIAMLAAYFALKGHKVDIVTSSSALAIPQSQDFMDFYGIFDLSVDHNIENPTAYSCDIVYGVNLNYQGDILRSEFKREEGRGNRPFDIVIVDEVDNMFIDENKNVVLLSAPMPGMDQLEPLLALVSLNVDLVANTLIEKNDELYVRDFTNDTDGQNNEIPIFTTKEDYITANVLKIMKVHLRDDNRDTSLDEQLLEMKIPNHLREFVLSVQLNNWIRTAMQAKFHLQNNQQYIITNDMINIVDAQNTGTIQYNTTWSDALHQFVQMKHNKKLTPESLVSNYLSNVGFFCRYKKIYGLTGTLGNEHHAKLLNGIYNVDSVIIPPFKRKQHKELSAIVVNKKEDWYAKIIQSSLSKIRNGRAVLIITKYIEETDELQKRFLSADQTIKIKLYRTEDDSTAIQQTLSPKEIIIATNLGGRGTDIKPAPDMDINGGIHVCLTYFSENSRVRIQNCGRTSRTGNRGTSQFVILEEKSQSIVELRNIYAMQEAASLEKAQCEMKKVKTKDEIFQKFCQLLDSIESFDGSRVKEAIEERFAIWLKMHEHIIEDGLFEEYKMKFEDFKEAVLGEEKVKNPYFYVLTGNEKLTGKLMSLPLPENDLKFAIAQYNYAIKLDRDSIECAYYNRAVAVLLSASAQEQLPEFDEVIKDFQKARQIMVRKKKYFDFLLNTSEYRTNLHSQCLRKIKLYGVYIKSIDIAIGYDEQVLNEQIEALKYLMDSFDENDRKEIQEGEKEEKKREIEKLEKCKEIKGAIQTIQENASKLQIECLKPSQYLKNDDFYLYDEEIEEFKGNGWIPPIQISEKKKINWWEFIAVFTLGIAQVVGGVLVTIFTGGLSSIFGDALIMEGLGDCYRAIRDCIIKRNFSWVKFAKKKAVSFAISVALSAARYASVLAKGARTVTGMDLSGIFKFVASKLGISTVTSATANFTTDYVEDKTVEYRITTTIMEKIRPLINEKMMNHPLIVKMLTIDSTRNNHDWMKQISLYGCEVLNSMASSDFRSLKAALLSNSANIELEEIHAATQQISLIDEVSNFTEKFLIKLFVVVEEDEFQVNRIMSTLENLVHVNEGTKEGLVNKTTRAVAKKVMNVLQINNSDIPNVDLDPGVHYLTPKRILSRRNRVYKNTSESKVQNMNEPSIQPDHSISIDNNPMDSQKREVENNVEKVHKLMENITANVPITINELGIISDCLKRPITVWENGRFKYNIGEVSRKIPIEIQIFRSDNRSVRRFKKYNSDDYTKSLIEVISQQVNKDENELKDMILNYLQNNVEEICNINDIVRLEMYDEMHQLNQTIKQHNERCKRVNFIVDNSHNLNYYITKISTELFNLSPFNNDIVKRLATLSSKIEKTIEIYNNENILKYIIIKQDGHNDALKLEYQNESFLQLNHKESIDLTHDINTLNKFAKTNAFTFATDLSKMTNGFLSDYQEKLILLQALSAVVLGESFNEWITHLDEFDKKDFWIPIKDLELSQDELYMAFWREGQIRCTWPFDGVTLMMKAEGRDNHGKINVHLQVLILPPIF</sequence>
<dbReference type="Gene3D" id="3.40.50.300">
    <property type="entry name" value="P-loop containing nucleotide triphosphate hydrolases"/>
    <property type="match status" value="2"/>
</dbReference>
<proteinExistence type="predicted"/>
<keyword evidence="4" id="KW-0067">ATP-binding</keyword>
<keyword evidence="9" id="KW-0175">Coiled coil</keyword>
<evidence type="ECO:0000256" key="9">
    <source>
        <dbReference type="SAM" id="Coils"/>
    </source>
</evidence>
<keyword evidence="3" id="KW-0547">Nucleotide-binding</keyword>
<dbReference type="SUPFAM" id="SSF52540">
    <property type="entry name" value="P-loop containing nucleoside triphosphate hydrolases"/>
    <property type="match status" value="2"/>
</dbReference>
<evidence type="ECO:0000256" key="7">
    <source>
        <dbReference type="ARBA" id="ARBA00023010"/>
    </source>
</evidence>
<feature type="region of interest" description="Disordered" evidence="10">
    <location>
        <begin position="1763"/>
        <end position="1783"/>
    </location>
</feature>
<evidence type="ECO:0000256" key="8">
    <source>
        <dbReference type="ARBA" id="ARBA00023136"/>
    </source>
</evidence>
<dbReference type="InterPro" id="IPR027417">
    <property type="entry name" value="P-loop_NTPase"/>
</dbReference>
<dbReference type="Pfam" id="PF07517">
    <property type="entry name" value="SecA_DEAD"/>
    <property type="match status" value="1"/>
</dbReference>
<evidence type="ECO:0000256" key="1">
    <source>
        <dbReference type="ARBA" id="ARBA00022448"/>
    </source>
</evidence>
<dbReference type="PROSITE" id="PS51192">
    <property type="entry name" value="HELICASE_ATP_BIND_1"/>
    <property type="match status" value="1"/>
</dbReference>
<keyword evidence="5" id="KW-0653">Protein transport</keyword>
<dbReference type="GO" id="GO:0017038">
    <property type="term" value="P:protein import"/>
    <property type="evidence" value="ECO:0007669"/>
    <property type="project" value="InterPro"/>
</dbReference>
<dbReference type="EMBL" id="CADCXW020000015">
    <property type="protein sequence ID" value="CAD1548598.1"/>
    <property type="molecule type" value="Genomic_DNA"/>
</dbReference>
<protein>
    <submittedName>
        <fullName evidence="14">Uncharacterized protein</fullName>
    </submittedName>
</protein>
<feature type="domain" description="SecA family profile" evidence="13">
    <location>
        <begin position="538"/>
        <end position="1140"/>
    </location>
</feature>
<keyword evidence="2" id="KW-0963">Cytoplasm</keyword>
<organism evidence="14">
    <name type="scientific">Bracon brevicornis</name>
    <dbReference type="NCBI Taxonomy" id="1563983"/>
    <lineage>
        <taxon>Eukaryota</taxon>
        <taxon>Metazoa</taxon>
        <taxon>Ecdysozoa</taxon>
        <taxon>Arthropoda</taxon>
        <taxon>Hexapoda</taxon>
        <taxon>Insecta</taxon>
        <taxon>Pterygota</taxon>
        <taxon>Neoptera</taxon>
        <taxon>Endopterygota</taxon>
        <taxon>Hymenoptera</taxon>
        <taxon>Apocrita</taxon>
        <taxon>Ichneumonoidea</taxon>
        <taxon>Braconidae</taxon>
        <taxon>Braconinae</taxon>
        <taxon>Bracon</taxon>
    </lineage>
</organism>
<dbReference type="PROSITE" id="PS51196">
    <property type="entry name" value="SECA_MOTOR_DEAD"/>
    <property type="match status" value="1"/>
</dbReference>
<feature type="domain" description="Helicase C-terminal" evidence="12">
    <location>
        <begin position="990"/>
        <end position="1149"/>
    </location>
</feature>
<dbReference type="Pfam" id="PF01043">
    <property type="entry name" value="SecA_PP_bind"/>
    <property type="match status" value="1"/>
</dbReference>
<evidence type="ECO:0000256" key="4">
    <source>
        <dbReference type="ARBA" id="ARBA00022840"/>
    </source>
</evidence>
<name>A0A6V7JEB5_9HYME</name>
<evidence type="ECO:0000259" key="11">
    <source>
        <dbReference type="PROSITE" id="PS51192"/>
    </source>
</evidence>
<keyword evidence="8" id="KW-0472">Membrane</keyword>
<dbReference type="InterPro" id="IPR036670">
    <property type="entry name" value="SecA_X-link_sf"/>
</dbReference>
<dbReference type="PANTHER" id="PTHR30612">
    <property type="entry name" value="SECA INNER MEMBRANE COMPONENT OF SEC PROTEIN SECRETION SYSTEM"/>
    <property type="match status" value="1"/>
</dbReference>
<evidence type="ECO:0000256" key="3">
    <source>
        <dbReference type="ARBA" id="ARBA00022741"/>
    </source>
</evidence>
<dbReference type="GO" id="GO:0006605">
    <property type="term" value="P:protein targeting"/>
    <property type="evidence" value="ECO:0007669"/>
    <property type="project" value="InterPro"/>
</dbReference>
<dbReference type="GO" id="GO:0005524">
    <property type="term" value="F:ATP binding"/>
    <property type="evidence" value="ECO:0007669"/>
    <property type="project" value="UniProtKB-KW"/>
</dbReference>
<dbReference type="PRINTS" id="PR00906">
    <property type="entry name" value="SECA"/>
</dbReference>
<dbReference type="InterPro" id="IPR014018">
    <property type="entry name" value="SecA_motor_DEAD"/>
</dbReference>
<dbReference type="GO" id="GO:0006886">
    <property type="term" value="P:intracellular protein transport"/>
    <property type="evidence" value="ECO:0007669"/>
    <property type="project" value="InterPro"/>
</dbReference>
<evidence type="ECO:0000256" key="5">
    <source>
        <dbReference type="ARBA" id="ARBA00022927"/>
    </source>
</evidence>
<evidence type="ECO:0000313" key="14">
    <source>
        <dbReference type="EMBL" id="CAD1548598.1"/>
    </source>
</evidence>
<dbReference type="InterPro" id="IPR011115">
    <property type="entry name" value="SecA_DEAD"/>
</dbReference>
<keyword evidence="7" id="KW-0811">Translocation</keyword>
<dbReference type="SMART" id="SM00957">
    <property type="entry name" value="SecA_DEAD"/>
    <property type="match status" value="1"/>
</dbReference>